<dbReference type="GO" id="GO:0016746">
    <property type="term" value="F:acyltransferase activity"/>
    <property type="evidence" value="ECO:0007669"/>
    <property type="project" value="UniProtKB-KW"/>
</dbReference>
<organism evidence="5 6">
    <name type="scientific">Brasilonema sennae CENA114</name>
    <dbReference type="NCBI Taxonomy" id="415709"/>
    <lineage>
        <taxon>Bacteria</taxon>
        <taxon>Bacillati</taxon>
        <taxon>Cyanobacteriota</taxon>
        <taxon>Cyanophyceae</taxon>
        <taxon>Nostocales</taxon>
        <taxon>Scytonemataceae</taxon>
        <taxon>Brasilonema</taxon>
        <taxon>Bromeliae group (in: Brasilonema)</taxon>
    </lineage>
</organism>
<keyword evidence="2 5" id="KW-0808">Transferase</keyword>
<evidence type="ECO:0000256" key="1">
    <source>
        <dbReference type="ARBA" id="ARBA00007274"/>
    </source>
</evidence>
<dbReference type="InterPro" id="IPR045304">
    <property type="entry name" value="LbH_SAT"/>
</dbReference>
<dbReference type="PROSITE" id="PS00101">
    <property type="entry name" value="HEXAPEP_TRANSFERASES"/>
    <property type="match status" value="1"/>
</dbReference>
<dbReference type="RefSeq" id="WP_171976781.1">
    <property type="nucleotide sequence ID" value="NZ_CAWOXK010000001.1"/>
</dbReference>
<gene>
    <name evidence="5" type="ORF">DP114_18640</name>
</gene>
<evidence type="ECO:0000313" key="5">
    <source>
        <dbReference type="EMBL" id="QDL09643.1"/>
    </source>
</evidence>
<dbReference type="Pfam" id="PF00132">
    <property type="entry name" value="Hexapep"/>
    <property type="match status" value="1"/>
</dbReference>
<dbReference type="KEGG" id="bsen:DP114_18640"/>
<dbReference type="GO" id="GO:0031470">
    <property type="term" value="C:carboxysome"/>
    <property type="evidence" value="ECO:0007669"/>
    <property type="project" value="UniProtKB-ARBA"/>
</dbReference>
<comment type="similarity">
    <text evidence="1">Belongs to the transferase hexapeptide repeat family.</text>
</comment>
<keyword evidence="3" id="KW-0677">Repeat</keyword>
<dbReference type="PANTHER" id="PTHR42811">
    <property type="entry name" value="SERINE ACETYLTRANSFERASE"/>
    <property type="match status" value="1"/>
</dbReference>
<keyword evidence="6" id="KW-1185">Reference proteome</keyword>
<dbReference type="CDD" id="cd03354">
    <property type="entry name" value="LbH_SAT"/>
    <property type="match status" value="1"/>
</dbReference>
<dbReference type="Proteomes" id="UP000503129">
    <property type="component" value="Chromosome"/>
</dbReference>
<keyword evidence="4" id="KW-0012">Acyltransferase</keyword>
<dbReference type="EMBL" id="CP030118">
    <property type="protein sequence ID" value="QDL09643.1"/>
    <property type="molecule type" value="Genomic_DNA"/>
</dbReference>
<evidence type="ECO:0000256" key="2">
    <source>
        <dbReference type="ARBA" id="ARBA00022679"/>
    </source>
</evidence>
<reference evidence="5 6" key="1">
    <citation type="submission" date="2018-06" db="EMBL/GenBank/DDBJ databases">
        <title>Comparative genomics of Brasilonema spp. strains.</title>
        <authorList>
            <person name="Alvarenga D.O."/>
            <person name="Fiore M.F."/>
            <person name="Varani A.M."/>
        </authorList>
    </citation>
    <scope>NUCLEOTIDE SEQUENCE [LARGE SCALE GENOMIC DNA]</scope>
    <source>
        <strain evidence="5 6">CENA114</strain>
    </source>
</reference>
<dbReference type="Gene3D" id="2.160.10.10">
    <property type="entry name" value="Hexapeptide repeat proteins"/>
    <property type="match status" value="1"/>
</dbReference>
<protein>
    <submittedName>
        <fullName evidence="5">Serine acetyltransferase</fullName>
    </submittedName>
</protein>
<dbReference type="InterPro" id="IPR011004">
    <property type="entry name" value="Trimer_LpxA-like_sf"/>
</dbReference>
<dbReference type="AlphaFoldDB" id="A0A856MEM0"/>
<name>A0A856MEM0_9CYAN</name>
<evidence type="ECO:0000256" key="3">
    <source>
        <dbReference type="ARBA" id="ARBA00022737"/>
    </source>
</evidence>
<dbReference type="GO" id="GO:0043886">
    <property type="term" value="F:structural constituent of carboxysome shell"/>
    <property type="evidence" value="ECO:0007669"/>
    <property type="project" value="UniProtKB-ARBA"/>
</dbReference>
<evidence type="ECO:0000313" key="6">
    <source>
        <dbReference type="Proteomes" id="UP000503129"/>
    </source>
</evidence>
<dbReference type="InterPro" id="IPR018357">
    <property type="entry name" value="Hexapep_transf_CS"/>
</dbReference>
<proteinExistence type="inferred from homology"/>
<dbReference type="SUPFAM" id="SSF51161">
    <property type="entry name" value="Trimeric LpxA-like enzymes"/>
    <property type="match status" value="1"/>
</dbReference>
<accession>A0A856MEM0</accession>
<evidence type="ECO:0000256" key="4">
    <source>
        <dbReference type="ARBA" id="ARBA00023315"/>
    </source>
</evidence>
<sequence length="201" mass="22335">MIKIINYMLQDWQVNKETSSKSRFILLMFRSTQILGNLPVPFSFFSKFYRLLYQFLIEWILGVDLPWDTQIGQNLKLFHCHGLVVNHETIIGMNCILRHSTTIGNKMLQDGTPSGSPKIGNNVEIGSNVVILGPITVGDNAVIGAGSVVVKDVPNRSVVVGNPARVIRTLNTPSSLMNNELHQASELTSVSNHSNTDNLYK</sequence>
<dbReference type="InterPro" id="IPR001451">
    <property type="entry name" value="Hexapep"/>
</dbReference>